<gene>
    <name evidence="2" type="ORF">H6P81_017603</name>
</gene>
<protein>
    <submittedName>
        <fullName evidence="2">Uncharacterized protein</fullName>
    </submittedName>
</protein>
<evidence type="ECO:0000256" key="1">
    <source>
        <dbReference type="SAM" id="MobiDB-lite"/>
    </source>
</evidence>
<keyword evidence="3" id="KW-1185">Reference proteome</keyword>
<name>A0AAV7DZP2_ARIFI</name>
<dbReference type="EMBL" id="JAINDJ010000007">
    <property type="protein sequence ID" value="KAG9441749.1"/>
    <property type="molecule type" value="Genomic_DNA"/>
</dbReference>
<accession>A0AAV7DZP2</accession>
<feature type="region of interest" description="Disordered" evidence="1">
    <location>
        <begin position="45"/>
        <end position="83"/>
    </location>
</feature>
<dbReference type="AlphaFoldDB" id="A0AAV7DZP2"/>
<evidence type="ECO:0000313" key="2">
    <source>
        <dbReference type="EMBL" id="KAG9441749.1"/>
    </source>
</evidence>
<comment type="caution">
    <text evidence="2">The sequence shown here is derived from an EMBL/GenBank/DDBJ whole genome shotgun (WGS) entry which is preliminary data.</text>
</comment>
<sequence length="151" mass="16973">MTELVSALIAFGRLHARHLVNGSIDSTFTQSPTAKKSLNCIIERRISRSKQTKTQREPRRSTSIPKEERYGANVRGTGRKGEKQLEIIGMRGIGKSKSEKAHKNAFFLPSNENTIYRFLHSENLQRCIAPLSVYPSSSTSKLSPVPCMKIR</sequence>
<reference evidence="2 3" key="1">
    <citation type="submission" date="2021-07" db="EMBL/GenBank/DDBJ databases">
        <title>The Aristolochia fimbriata genome: insights into angiosperm evolution, floral development and chemical biosynthesis.</title>
        <authorList>
            <person name="Jiao Y."/>
        </authorList>
    </citation>
    <scope>NUCLEOTIDE SEQUENCE [LARGE SCALE GENOMIC DNA]</scope>
    <source>
        <strain evidence="2">IBCAS-2021</strain>
        <tissue evidence="2">Leaf</tissue>
    </source>
</reference>
<evidence type="ECO:0000313" key="3">
    <source>
        <dbReference type="Proteomes" id="UP000825729"/>
    </source>
</evidence>
<organism evidence="2 3">
    <name type="scientific">Aristolochia fimbriata</name>
    <name type="common">White veined hardy Dutchman's pipe vine</name>
    <dbReference type="NCBI Taxonomy" id="158543"/>
    <lineage>
        <taxon>Eukaryota</taxon>
        <taxon>Viridiplantae</taxon>
        <taxon>Streptophyta</taxon>
        <taxon>Embryophyta</taxon>
        <taxon>Tracheophyta</taxon>
        <taxon>Spermatophyta</taxon>
        <taxon>Magnoliopsida</taxon>
        <taxon>Magnoliidae</taxon>
        <taxon>Piperales</taxon>
        <taxon>Aristolochiaceae</taxon>
        <taxon>Aristolochia</taxon>
    </lineage>
</organism>
<proteinExistence type="predicted"/>
<dbReference type="Proteomes" id="UP000825729">
    <property type="component" value="Unassembled WGS sequence"/>
</dbReference>
<feature type="compositionally biased region" description="Basic and acidic residues" evidence="1">
    <location>
        <begin position="54"/>
        <end position="70"/>
    </location>
</feature>